<dbReference type="EMBL" id="FOXU01000005">
    <property type="protein sequence ID" value="SFQ55336.1"/>
    <property type="molecule type" value="Genomic_DNA"/>
</dbReference>
<evidence type="ECO:0000256" key="1">
    <source>
        <dbReference type="SAM" id="Phobius"/>
    </source>
</evidence>
<feature type="transmembrane region" description="Helical" evidence="1">
    <location>
        <begin position="6"/>
        <end position="23"/>
    </location>
</feature>
<protein>
    <recommendedName>
        <fullName evidence="4">Ribosomal protein L7/L12 C-terminal domain-containing protein</fullName>
    </recommendedName>
</protein>
<keyword evidence="1" id="KW-1133">Transmembrane helix</keyword>
<proteinExistence type="predicted"/>
<name>A0A1I5ZFU8_9BACI</name>
<dbReference type="AlphaFoldDB" id="A0A1I5ZFU8"/>
<evidence type="ECO:0000313" key="3">
    <source>
        <dbReference type="Proteomes" id="UP000198734"/>
    </source>
</evidence>
<gene>
    <name evidence="2" type="ORF">SAMN05421670_2649</name>
</gene>
<sequence>MNIEWVLITSFILLILGLSLIIFGQSKKIHVLKVENQKLRPKENNDELIALVREKLKTLGVVKTVKYLREHRGMSMIDAKQLVDTFKN</sequence>
<dbReference type="RefSeq" id="WP_093537364.1">
    <property type="nucleotide sequence ID" value="NZ_FOXU01000005.1"/>
</dbReference>
<dbReference type="OrthoDB" id="2390155at2"/>
<dbReference type="Proteomes" id="UP000198734">
    <property type="component" value="Unassembled WGS sequence"/>
</dbReference>
<reference evidence="3" key="1">
    <citation type="submission" date="2016-10" db="EMBL/GenBank/DDBJ databases">
        <authorList>
            <person name="Varghese N."/>
            <person name="Submissions S."/>
        </authorList>
    </citation>
    <scope>NUCLEOTIDE SEQUENCE [LARGE SCALE GENOMIC DNA]</scope>
    <source>
        <strain evidence="3">DSM 11706</strain>
    </source>
</reference>
<evidence type="ECO:0000313" key="2">
    <source>
        <dbReference type="EMBL" id="SFQ55336.1"/>
    </source>
</evidence>
<accession>A0A1I5ZFU8</accession>
<organism evidence="2 3">
    <name type="scientific">Psychrobacillus psychrotolerans</name>
    <dbReference type="NCBI Taxonomy" id="126156"/>
    <lineage>
        <taxon>Bacteria</taxon>
        <taxon>Bacillati</taxon>
        <taxon>Bacillota</taxon>
        <taxon>Bacilli</taxon>
        <taxon>Bacillales</taxon>
        <taxon>Bacillaceae</taxon>
        <taxon>Psychrobacillus</taxon>
    </lineage>
</organism>
<evidence type="ECO:0008006" key="4">
    <source>
        <dbReference type="Google" id="ProtNLM"/>
    </source>
</evidence>
<keyword evidence="1" id="KW-0812">Transmembrane</keyword>
<keyword evidence="3" id="KW-1185">Reference proteome</keyword>
<keyword evidence="1" id="KW-0472">Membrane</keyword>